<gene>
    <name evidence="1" type="ORF">GA0116959_10349</name>
</gene>
<name>A0A1C4GSP2_9GAMM</name>
<dbReference type="PANTHER" id="PTHR36154:SF1">
    <property type="entry name" value="DNA-BINDING TRANSCRIPTIONAL ACTIVATOR ALPA"/>
    <property type="match status" value="1"/>
</dbReference>
<dbReference type="RefSeq" id="WP_005129700.1">
    <property type="nucleotide sequence ID" value="NZ_FMBK01000003.1"/>
</dbReference>
<dbReference type="Gene3D" id="1.10.238.160">
    <property type="match status" value="1"/>
</dbReference>
<dbReference type="AlphaFoldDB" id="A0A1C4GSP2"/>
<sequence>MQSNIYPRPTILRLKEVIGFTGVSRSVIYEKLNEKSKSYDPCFPKPIKLSSNAVGWFEHELIQWLELKSEQRFTC</sequence>
<dbReference type="OrthoDB" id="8455288at2"/>
<evidence type="ECO:0000313" key="1">
    <source>
        <dbReference type="EMBL" id="SCC71200.1"/>
    </source>
</evidence>
<accession>A0A1C4GSP2</accession>
<dbReference type="PANTHER" id="PTHR36154">
    <property type="entry name" value="DNA-BINDING TRANSCRIPTIONAL ACTIVATOR ALPA"/>
    <property type="match status" value="1"/>
</dbReference>
<dbReference type="Pfam" id="PF05930">
    <property type="entry name" value="Phage_AlpA"/>
    <property type="match status" value="1"/>
</dbReference>
<protein>
    <submittedName>
        <fullName evidence="1">Transcriptional regulator, AlpA family</fullName>
    </submittedName>
</protein>
<dbReference type="InterPro" id="IPR052931">
    <property type="entry name" value="Prophage_regulatory_activator"/>
</dbReference>
<dbReference type="InterPro" id="IPR010260">
    <property type="entry name" value="AlpA"/>
</dbReference>
<dbReference type="EMBL" id="FMBK01000003">
    <property type="protein sequence ID" value="SCC71200.1"/>
    <property type="molecule type" value="Genomic_DNA"/>
</dbReference>
<organism evidence="1 2">
    <name type="scientific">Acinetobacter albensis</name>
    <dbReference type="NCBI Taxonomy" id="1673609"/>
    <lineage>
        <taxon>Bacteria</taxon>
        <taxon>Pseudomonadati</taxon>
        <taxon>Pseudomonadota</taxon>
        <taxon>Gammaproteobacteria</taxon>
        <taxon>Moraxellales</taxon>
        <taxon>Moraxellaceae</taxon>
        <taxon>Acinetobacter</taxon>
    </lineage>
</organism>
<evidence type="ECO:0000313" key="2">
    <source>
        <dbReference type="Proteomes" id="UP000243661"/>
    </source>
</evidence>
<proteinExistence type="predicted"/>
<reference evidence="1 2" key="1">
    <citation type="submission" date="2016-08" db="EMBL/GenBank/DDBJ databases">
        <authorList>
            <person name="Seilhamer J.J."/>
        </authorList>
    </citation>
    <scope>NUCLEOTIDE SEQUENCE [LARGE SCALE GENOMIC DNA]</scope>
    <source>
        <strain evidence="1 2">ANC 4874</strain>
    </source>
</reference>
<dbReference type="Proteomes" id="UP000243661">
    <property type="component" value="Unassembled WGS sequence"/>
</dbReference>